<keyword evidence="2" id="KW-1185">Reference proteome</keyword>
<evidence type="ECO:0000313" key="1">
    <source>
        <dbReference type="EMBL" id="KAJ7230757.1"/>
    </source>
</evidence>
<proteinExistence type="predicted"/>
<dbReference type="Proteomes" id="UP001219525">
    <property type="component" value="Unassembled WGS sequence"/>
</dbReference>
<sequence>MPVHSACRTQQRTRPAARMSQLRGACPHAVTCTLAFPSACRAPRSRAANAPACAHPVQCTHAQPARMWCWFLTRPEHVSWSVARGRKTPPAIEKAMAFGEGWVQWWRDINPLRRSMSRGSGKTFFSGQSNMGLVEDFCGRTKKELHYSYDVIIESFSPGPGKYLKFWCGDTGIS</sequence>
<organism evidence="1 2">
    <name type="scientific">Mycena pura</name>
    <dbReference type="NCBI Taxonomy" id="153505"/>
    <lineage>
        <taxon>Eukaryota</taxon>
        <taxon>Fungi</taxon>
        <taxon>Dikarya</taxon>
        <taxon>Basidiomycota</taxon>
        <taxon>Agaricomycotina</taxon>
        <taxon>Agaricomycetes</taxon>
        <taxon>Agaricomycetidae</taxon>
        <taxon>Agaricales</taxon>
        <taxon>Marasmiineae</taxon>
        <taxon>Mycenaceae</taxon>
        <taxon>Mycena</taxon>
    </lineage>
</organism>
<protein>
    <submittedName>
        <fullName evidence="1">Uncharacterized protein</fullName>
    </submittedName>
</protein>
<name>A0AAD6YW08_9AGAR</name>
<accession>A0AAD6YW08</accession>
<dbReference type="AlphaFoldDB" id="A0AAD6YW08"/>
<reference evidence="1" key="1">
    <citation type="submission" date="2023-03" db="EMBL/GenBank/DDBJ databases">
        <title>Massive genome expansion in bonnet fungi (Mycena s.s.) driven by repeated elements and novel gene families across ecological guilds.</title>
        <authorList>
            <consortium name="Lawrence Berkeley National Laboratory"/>
            <person name="Harder C.B."/>
            <person name="Miyauchi S."/>
            <person name="Viragh M."/>
            <person name="Kuo A."/>
            <person name="Thoen E."/>
            <person name="Andreopoulos B."/>
            <person name="Lu D."/>
            <person name="Skrede I."/>
            <person name="Drula E."/>
            <person name="Henrissat B."/>
            <person name="Morin E."/>
            <person name="Kohler A."/>
            <person name="Barry K."/>
            <person name="LaButti K."/>
            <person name="Morin E."/>
            <person name="Salamov A."/>
            <person name="Lipzen A."/>
            <person name="Mereny Z."/>
            <person name="Hegedus B."/>
            <person name="Baldrian P."/>
            <person name="Stursova M."/>
            <person name="Weitz H."/>
            <person name="Taylor A."/>
            <person name="Grigoriev I.V."/>
            <person name="Nagy L.G."/>
            <person name="Martin F."/>
            <person name="Kauserud H."/>
        </authorList>
    </citation>
    <scope>NUCLEOTIDE SEQUENCE</scope>
    <source>
        <strain evidence="1">9144</strain>
    </source>
</reference>
<gene>
    <name evidence="1" type="ORF">GGX14DRAFT_384655</name>
</gene>
<evidence type="ECO:0000313" key="2">
    <source>
        <dbReference type="Proteomes" id="UP001219525"/>
    </source>
</evidence>
<comment type="caution">
    <text evidence="1">The sequence shown here is derived from an EMBL/GenBank/DDBJ whole genome shotgun (WGS) entry which is preliminary data.</text>
</comment>
<dbReference type="EMBL" id="JARJCW010000001">
    <property type="protein sequence ID" value="KAJ7230757.1"/>
    <property type="molecule type" value="Genomic_DNA"/>
</dbReference>